<dbReference type="Gene3D" id="3.40.50.720">
    <property type="entry name" value="NAD(P)-binding Rossmann-like Domain"/>
    <property type="match status" value="1"/>
</dbReference>
<keyword evidence="2" id="KW-0521">NADP</keyword>
<gene>
    <name evidence="4" type="ORF">VTL71DRAFT_6529</name>
</gene>
<proteinExistence type="inferred from homology"/>
<evidence type="ECO:0000256" key="2">
    <source>
        <dbReference type="ARBA" id="ARBA00022857"/>
    </source>
</evidence>
<evidence type="ECO:0000313" key="5">
    <source>
        <dbReference type="Proteomes" id="UP001595075"/>
    </source>
</evidence>
<keyword evidence="3" id="KW-0560">Oxidoreductase</keyword>
<dbReference type="CDD" id="cd05233">
    <property type="entry name" value="SDR_c"/>
    <property type="match status" value="1"/>
</dbReference>
<dbReference type="Pfam" id="PF23441">
    <property type="entry name" value="SDR"/>
    <property type="match status" value="1"/>
</dbReference>
<dbReference type="PANTHER" id="PTHR43477:SF1">
    <property type="entry name" value="DIHYDROANTICAPSIN 7-DEHYDROGENASE"/>
    <property type="match status" value="1"/>
</dbReference>
<keyword evidence="5" id="KW-1185">Reference proteome</keyword>
<evidence type="ECO:0000256" key="1">
    <source>
        <dbReference type="ARBA" id="ARBA00006484"/>
    </source>
</evidence>
<sequence length="255" mass="26861">MATQKYNKLAGKHVLIIGGTSGIGYGVAEASIESGASVTISSSNPSRVESSIASLKTSYPSAVVSGHVCDLSKSTVEADIEALFEKTGKVDHVVFTAGDSLAQMKIEDITLEKFIQAGQVRFFAPLLVAKVAKKYLSPGPASSITLTTGAVADKPIANWCAVAPFASGLHGMTRNLALDLKPIRVNLVSPGAIETELWKNFAEDQKKAMFKEIADKQPTGKVGKPEDVAEAYLWLMKDSNVTGFVASSNGGSLLV</sequence>
<dbReference type="EMBL" id="JAZHXI010000017">
    <property type="protein sequence ID" value="KAL2062263.1"/>
    <property type="molecule type" value="Genomic_DNA"/>
</dbReference>
<accession>A0ABR4BX87</accession>
<comment type="similarity">
    <text evidence="1">Belongs to the short-chain dehydrogenases/reductases (SDR) family.</text>
</comment>
<dbReference type="SUPFAM" id="SSF51735">
    <property type="entry name" value="NAD(P)-binding Rossmann-fold domains"/>
    <property type="match status" value="1"/>
</dbReference>
<organism evidence="4 5">
    <name type="scientific">Oculimacula yallundae</name>
    <dbReference type="NCBI Taxonomy" id="86028"/>
    <lineage>
        <taxon>Eukaryota</taxon>
        <taxon>Fungi</taxon>
        <taxon>Dikarya</taxon>
        <taxon>Ascomycota</taxon>
        <taxon>Pezizomycotina</taxon>
        <taxon>Leotiomycetes</taxon>
        <taxon>Helotiales</taxon>
        <taxon>Ploettnerulaceae</taxon>
        <taxon>Oculimacula</taxon>
    </lineage>
</organism>
<dbReference type="PANTHER" id="PTHR43477">
    <property type="entry name" value="DIHYDROANTICAPSIN 7-DEHYDROGENASE"/>
    <property type="match status" value="1"/>
</dbReference>
<dbReference type="InterPro" id="IPR057571">
    <property type="entry name" value="SDR_PhqE-like"/>
</dbReference>
<protein>
    <submittedName>
        <fullName evidence="4">Uncharacterized protein</fullName>
    </submittedName>
</protein>
<dbReference type="InterPro" id="IPR051122">
    <property type="entry name" value="SDR_DHRS6-like"/>
</dbReference>
<reference evidence="4 5" key="1">
    <citation type="journal article" date="2024" name="Commun. Biol.">
        <title>Comparative genomic analysis of thermophilic fungi reveals convergent evolutionary adaptations and gene losses.</title>
        <authorList>
            <person name="Steindorff A.S."/>
            <person name="Aguilar-Pontes M.V."/>
            <person name="Robinson A.J."/>
            <person name="Andreopoulos B."/>
            <person name="LaButti K."/>
            <person name="Kuo A."/>
            <person name="Mondo S."/>
            <person name="Riley R."/>
            <person name="Otillar R."/>
            <person name="Haridas S."/>
            <person name="Lipzen A."/>
            <person name="Grimwood J."/>
            <person name="Schmutz J."/>
            <person name="Clum A."/>
            <person name="Reid I.D."/>
            <person name="Moisan M.C."/>
            <person name="Butler G."/>
            <person name="Nguyen T.T.M."/>
            <person name="Dewar K."/>
            <person name="Conant G."/>
            <person name="Drula E."/>
            <person name="Henrissat B."/>
            <person name="Hansel C."/>
            <person name="Singer S."/>
            <person name="Hutchinson M.I."/>
            <person name="de Vries R.P."/>
            <person name="Natvig D.O."/>
            <person name="Powell A.J."/>
            <person name="Tsang A."/>
            <person name="Grigoriev I.V."/>
        </authorList>
    </citation>
    <scope>NUCLEOTIDE SEQUENCE [LARGE SCALE GENOMIC DNA]</scope>
    <source>
        <strain evidence="4 5">CBS 494.80</strain>
    </source>
</reference>
<evidence type="ECO:0000256" key="3">
    <source>
        <dbReference type="ARBA" id="ARBA00023002"/>
    </source>
</evidence>
<name>A0ABR4BX87_9HELO</name>
<dbReference type="InterPro" id="IPR036291">
    <property type="entry name" value="NAD(P)-bd_dom_sf"/>
</dbReference>
<comment type="caution">
    <text evidence="4">The sequence shown here is derived from an EMBL/GenBank/DDBJ whole genome shotgun (WGS) entry which is preliminary data.</text>
</comment>
<dbReference type="PRINTS" id="PR00081">
    <property type="entry name" value="GDHRDH"/>
</dbReference>
<evidence type="ECO:0000313" key="4">
    <source>
        <dbReference type="EMBL" id="KAL2062263.1"/>
    </source>
</evidence>
<dbReference type="InterPro" id="IPR002347">
    <property type="entry name" value="SDR_fam"/>
</dbReference>
<dbReference type="Proteomes" id="UP001595075">
    <property type="component" value="Unassembled WGS sequence"/>
</dbReference>